<protein>
    <submittedName>
        <fullName evidence="1">Uncharacterized protein</fullName>
    </submittedName>
</protein>
<organism evidence="1 2">
    <name type="scientific">candidate division TA06 bacterium</name>
    <dbReference type="NCBI Taxonomy" id="2250710"/>
    <lineage>
        <taxon>Bacteria</taxon>
        <taxon>Bacteria division TA06</taxon>
    </lineage>
</organism>
<gene>
    <name evidence="1" type="ORF">E3J62_03625</name>
</gene>
<sequence length="66" mass="7467">MNLKYPVLTTYELEQIANVVSRIAQASPKDLDYTESYIKDNWGGKNCAWLVSFFAKLVEHAPSLTS</sequence>
<evidence type="ECO:0000313" key="1">
    <source>
        <dbReference type="EMBL" id="TET46701.1"/>
    </source>
</evidence>
<evidence type="ECO:0000313" key="2">
    <source>
        <dbReference type="Proteomes" id="UP000315525"/>
    </source>
</evidence>
<name>A0A523UWL2_UNCT6</name>
<proteinExistence type="predicted"/>
<comment type="caution">
    <text evidence="1">The sequence shown here is derived from an EMBL/GenBank/DDBJ whole genome shotgun (WGS) entry which is preliminary data.</text>
</comment>
<dbReference type="EMBL" id="SOJN01000046">
    <property type="protein sequence ID" value="TET46701.1"/>
    <property type="molecule type" value="Genomic_DNA"/>
</dbReference>
<accession>A0A523UWL2</accession>
<dbReference type="AlphaFoldDB" id="A0A523UWL2"/>
<dbReference type="Proteomes" id="UP000315525">
    <property type="component" value="Unassembled WGS sequence"/>
</dbReference>
<reference evidence="1 2" key="1">
    <citation type="submission" date="2019-03" db="EMBL/GenBank/DDBJ databases">
        <title>Metabolic potential of uncultured bacteria and archaea associated with petroleum seepage in deep-sea sediments.</title>
        <authorList>
            <person name="Dong X."/>
            <person name="Hubert C."/>
        </authorList>
    </citation>
    <scope>NUCLEOTIDE SEQUENCE [LARGE SCALE GENOMIC DNA]</scope>
    <source>
        <strain evidence="1">E44_bin18</strain>
    </source>
</reference>